<sequence length="108" mass="12000">MEGFQHTSAPRDPIHFLSFSWGHAGWVCETDTSLSVPSQQRGKGRPGEAVSKQAVCPEALLYRRRQGYDNTTNNVRPLPFSSSFPFVSSTCLHVCLILLFVETKGSEL</sequence>
<keyword evidence="2" id="KW-1185">Reference proteome</keyword>
<proteinExistence type="predicted"/>
<dbReference type="EMBL" id="CADEAL010001957">
    <property type="protein sequence ID" value="CAB1436926.1"/>
    <property type="molecule type" value="Genomic_DNA"/>
</dbReference>
<dbReference type="Proteomes" id="UP001153269">
    <property type="component" value="Unassembled WGS sequence"/>
</dbReference>
<name>A0A9N7YRI0_PLEPL</name>
<organism evidence="1 2">
    <name type="scientific">Pleuronectes platessa</name>
    <name type="common">European plaice</name>
    <dbReference type="NCBI Taxonomy" id="8262"/>
    <lineage>
        <taxon>Eukaryota</taxon>
        <taxon>Metazoa</taxon>
        <taxon>Chordata</taxon>
        <taxon>Craniata</taxon>
        <taxon>Vertebrata</taxon>
        <taxon>Euteleostomi</taxon>
        <taxon>Actinopterygii</taxon>
        <taxon>Neopterygii</taxon>
        <taxon>Teleostei</taxon>
        <taxon>Neoteleostei</taxon>
        <taxon>Acanthomorphata</taxon>
        <taxon>Carangaria</taxon>
        <taxon>Pleuronectiformes</taxon>
        <taxon>Pleuronectoidei</taxon>
        <taxon>Pleuronectidae</taxon>
        <taxon>Pleuronectes</taxon>
    </lineage>
</organism>
<evidence type="ECO:0000313" key="1">
    <source>
        <dbReference type="EMBL" id="CAB1436926.1"/>
    </source>
</evidence>
<evidence type="ECO:0000313" key="2">
    <source>
        <dbReference type="Proteomes" id="UP001153269"/>
    </source>
</evidence>
<gene>
    <name evidence="1" type="ORF">PLEPLA_LOCUS24959</name>
</gene>
<accession>A0A9N7YRI0</accession>
<comment type="caution">
    <text evidence="1">The sequence shown here is derived from an EMBL/GenBank/DDBJ whole genome shotgun (WGS) entry which is preliminary data.</text>
</comment>
<dbReference type="AlphaFoldDB" id="A0A9N7YRI0"/>
<reference evidence="1" key="1">
    <citation type="submission" date="2020-03" db="EMBL/GenBank/DDBJ databases">
        <authorList>
            <person name="Weist P."/>
        </authorList>
    </citation>
    <scope>NUCLEOTIDE SEQUENCE</scope>
</reference>
<protein>
    <submittedName>
        <fullName evidence="1">Uncharacterized protein</fullName>
    </submittedName>
</protein>